<dbReference type="AlphaFoldDB" id="A0A8X8IZU3"/>
<organism evidence="2 3">
    <name type="scientific">Populus tomentosa</name>
    <name type="common">Chinese white poplar</name>
    <dbReference type="NCBI Taxonomy" id="118781"/>
    <lineage>
        <taxon>Eukaryota</taxon>
        <taxon>Viridiplantae</taxon>
        <taxon>Streptophyta</taxon>
        <taxon>Embryophyta</taxon>
        <taxon>Tracheophyta</taxon>
        <taxon>Spermatophyta</taxon>
        <taxon>Magnoliopsida</taxon>
        <taxon>eudicotyledons</taxon>
        <taxon>Gunneridae</taxon>
        <taxon>Pentapetalae</taxon>
        <taxon>rosids</taxon>
        <taxon>fabids</taxon>
        <taxon>Malpighiales</taxon>
        <taxon>Salicaceae</taxon>
        <taxon>Saliceae</taxon>
        <taxon>Populus</taxon>
    </lineage>
</organism>
<name>A0A8X8IZU3_POPTO</name>
<evidence type="ECO:0000256" key="1">
    <source>
        <dbReference type="SAM" id="Phobius"/>
    </source>
</evidence>
<keyword evidence="1" id="KW-1133">Transmembrane helix</keyword>
<evidence type="ECO:0000313" key="2">
    <source>
        <dbReference type="EMBL" id="KAG6793878.1"/>
    </source>
</evidence>
<keyword evidence="1" id="KW-0472">Membrane</keyword>
<dbReference type="Proteomes" id="UP000886885">
    <property type="component" value="Chromosome 1A"/>
</dbReference>
<feature type="transmembrane region" description="Helical" evidence="1">
    <location>
        <begin position="191"/>
        <end position="212"/>
    </location>
</feature>
<evidence type="ECO:0000313" key="3">
    <source>
        <dbReference type="Proteomes" id="UP000886885"/>
    </source>
</evidence>
<dbReference type="EMBL" id="JAAWWB010000001">
    <property type="protein sequence ID" value="KAG6793878.1"/>
    <property type="molecule type" value="Genomic_DNA"/>
</dbReference>
<keyword evidence="3" id="KW-1185">Reference proteome</keyword>
<keyword evidence="1" id="KW-0812">Transmembrane</keyword>
<protein>
    <submittedName>
        <fullName evidence="2">Uncharacterized protein</fullName>
    </submittedName>
</protein>
<reference evidence="2" key="1">
    <citation type="journal article" date="2020" name="bioRxiv">
        <title>Hybrid origin of Populus tomentosa Carr. identified through genome sequencing and phylogenomic analysis.</title>
        <authorList>
            <person name="An X."/>
            <person name="Gao K."/>
            <person name="Chen Z."/>
            <person name="Li J."/>
            <person name="Yang X."/>
            <person name="Yang X."/>
            <person name="Zhou J."/>
            <person name="Guo T."/>
            <person name="Zhao T."/>
            <person name="Huang S."/>
            <person name="Miao D."/>
            <person name="Khan W.U."/>
            <person name="Rao P."/>
            <person name="Ye M."/>
            <person name="Lei B."/>
            <person name="Liao W."/>
            <person name="Wang J."/>
            <person name="Ji L."/>
            <person name="Li Y."/>
            <person name="Guo B."/>
            <person name="Mustafa N.S."/>
            <person name="Li S."/>
            <person name="Yun Q."/>
            <person name="Keller S.R."/>
            <person name="Mao J."/>
            <person name="Zhang R."/>
            <person name="Strauss S.H."/>
        </authorList>
    </citation>
    <scope>NUCLEOTIDE SEQUENCE</scope>
    <source>
        <strain evidence="2">GM15</strain>
        <tissue evidence="2">Leaf</tissue>
    </source>
</reference>
<comment type="caution">
    <text evidence="2">The sequence shown here is derived from an EMBL/GenBank/DDBJ whole genome shotgun (WGS) entry which is preliminary data.</text>
</comment>
<accession>A0A8X8IZU3</accession>
<gene>
    <name evidence="2" type="ORF">POTOM_003102</name>
</gene>
<feature type="transmembrane region" description="Helical" evidence="1">
    <location>
        <begin position="157"/>
        <end position="179"/>
    </location>
</feature>
<dbReference type="OrthoDB" id="1935723at2759"/>
<feature type="transmembrane region" description="Helical" evidence="1">
    <location>
        <begin position="44"/>
        <end position="67"/>
    </location>
</feature>
<proteinExistence type="predicted"/>
<dbReference type="PANTHER" id="PTHR36785:SF1">
    <property type="entry name" value="OS05G0502500 PROTEIN"/>
    <property type="match status" value="1"/>
</dbReference>
<dbReference type="PANTHER" id="PTHR36785">
    <property type="entry name" value="OS05G0502500 PROTEIN"/>
    <property type="match status" value="1"/>
</dbReference>
<sequence length="302" mass="33338">MNTNNLHLTHRKRKQTLFKTIRETAQIHFDFFNHEIFHALSTTSVIACVQNLLFLAMTTLLQFSIYFSPLKKYQKPITYHSLPSSKLAFLKKDSFKSRSYKEKWSLLGGGKDGIWIKEEGLKRKRRVVLVRFNQGFGSGGGGGGGGGGGDNSGTARLLGNIALAVGLTYLSMTGQLGWVFDTVGWILDTLISIWLLAVFIPIVGLGAFLWWAGRDILQGTCPNCGNDFQIFKSTLNDELQLCPFCSQPFSVVGDEFVSDSVRFSKKSTPFGQAFSDFSSGFKKGKESSSAVVDVEAEVKDAD</sequence>